<evidence type="ECO:0000313" key="3">
    <source>
        <dbReference type="EMBL" id="KAF2128261.1"/>
    </source>
</evidence>
<gene>
    <name evidence="3" type="ORF">P153DRAFT_341764</name>
</gene>
<sequence>MSFYPTLRPKKRIVICCDGTWQSSAHGHHNVPSNVAKISRSIGNWYIDENELTAPQIVYYDAGVGTGMGWLDQKWAGGFGEGLDENVCEAYNFIVNNYTPGDELFFFGFSRGAYTVRACAGLVCRAGICTPSAMAQFWEMYANYKSCDPTKPMDESLWGQEWTGKPEQYTIKVKDHDKQFSKGAGFDWLSKAEKNVTIKVVGVWDTVGSLGYPDNMWVDVSARNKPYGFHNTNIHRQIENAFHALALEEHRQPFSPTLWSLPPGSKTNLIQCWFPGVHINVGGGSGDGLKPDSKGDLEVMSITTFFWMVDRCYPFLRFQVDPNIVSDYQNALNKLTEKSLKAKDAKGQAYGGWGIGPVVDSYAEEAYNKVIGSATRTPGHYFLNKVDDNPEHKDDPEHKNNLEHKDKPEHKDSHEHTHQQTNEYMHPVVHHAWEKSQDMPKALEGFTRTSRGPGKGNDWIKIYEPAQPGIIKRGWSYIRGTAAPSKSEQDLVSIPEFVIPAEGYSDKTNRYWQPWERKLVQHSLARVQGFIDQTERETRADLKNDVEGARFLAKLDEENKDVKELHLWKESEVTSSNPKYQLPDSGW</sequence>
<dbReference type="Proteomes" id="UP000799771">
    <property type="component" value="Unassembled WGS sequence"/>
</dbReference>
<evidence type="ECO:0000313" key="4">
    <source>
        <dbReference type="Proteomes" id="UP000799771"/>
    </source>
</evidence>
<reference evidence="3" key="1">
    <citation type="journal article" date="2020" name="Stud. Mycol.">
        <title>101 Dothideomycetes genomes: a test case for predicting lifestyles and emergence of pathogens.</title>
        <authorList>
            <person name="Haridas S."/>
            <person name="Albert R."/>
            <person name="Binder M."/>
            <person name="Bloem J."/>
            <person name="Labutti K."/>
            <person name="Salamov A."/>
            <person name="Andreopoulos B."/>
            <person name="Baker S."/>
            <person name="Barry K."/>
            <person name="Bills G."/>
            <person name="Bluhm B."/>
            <person name="Cannon C."/>
            <person name="Castanera R."/>
            <person name="Culley D."/>
            <person name="Daum C."/>
            <person name="Ezra D."/>
            <person name="Gonzalez J."/>
            <person name="Henrissat B."/>
            <person name="Kuo A."/>
            <person name="Liang C."/>
            <person name="Lipzen A."/>
            <person name="Lutzoni F."/>
            <person name="Magnuson J."/>
            <person name="Mondo S."/>
            <person name="Nolan M."/>
            <person name="Ohm R."/>
            <person name="Pangilinan J."/>
            <person name="Park H.-J."/>
            <person name="Ramirez L."/>
            <person name="Alfaro M."/>
            <person name="Sun H."/>
            <person name="Tritt A."/>
            <person name="Yoshinaga Y."/>
            <person name="Zwiers L.-H."/>
            <person name="Turgeon B."/>
            <person name="Goodwin S."/>
            <person name="Spatafora J."/>
            <person name="Crous P."/>
            <person name="Grigoriev I."/>
        </authorList>
    </citation>
    <scope>NUCLEOTIDE SEQUENCE</scope>
    <source>
        <strain evidence="3">CBS 119687</strain>
    </source>
</reference>
<dbReference type="PANTHER" id="PTHR33840:SF16">
    <property type="entry name" value="DUF2235 DOMAIN-CONTAINING PROTEIN"/>
    <property type="match status" value="1"/>
</dbReference>
<dbReference type="Pfam" id="PF09994">
    <property type="entry name" value="T6SS_Tle1-like_cat"/>
    <property type="match status" value="1"/>
</dbReference>
<accession>A0A6A6AC23</accession>
<dbReference type="InterPro" id="IPR018712">
    <property type="entry name" value="Tle1-like_cat"/>
</dbReference>
<feature type="compositionally biased region" description="Basic and acidic residues" evidence="1">
    <location>
        <begin position="385"/>
        <end position="418"/>
    </location>
</feature>
<dbReference type="OrthoDB" id="3057168at2759"/>
<protein>
    <recommendedName>
        <fullName evidence="2">T6SS Phospholipase effector Tle1-like catalytic domain-containing protein</fullName>
    </recommendedName>
</protein>
<dbReference type="RefSeq" id="XP_033522650.1">
    <property type="nucleotide sequence ID" value="XM_033665937.1"/>
</dbReference>
<feature type="domain" description="T6SS Phospholipase effector Tle1-like catalytic" evidence="2">
    <location>
        <begin position="11"/>
        <end position="310"/>
    </location>
</feature>
<name>A0A6A6AC23_9PLEO</name>
<dbReference type="AlphaFoldDB" id="A0A6A6AC23"/>
<proteinExistence type="predicted"/>
<dbReference type="InterPro" id="IPR029058">
    <property type="entry name" value="AB_hydrolase_fold"/>
</dbReference>
<dbReference type="SUPFAM" id="SSF53474">
    <property type="entry name" value="alpha/beta-Hydrolases"/>
    <property type="match status" value="1"/>
</dbReference>
<organism evidence="3 4">
    <name type="scientific">Dothidotthia symphoricarpi CBS 119687</name>
    <dbReference type="NCBI Taxonomy" id="1392245"/>
    <lineage>
        <taxon>Eukaryota</taxon>
        <taxon>Fungi</taxon>
        <taxon>Dikarya</taxon>
        <taxon>Ascomycota</taxon>
        <taxon>Pezizomycotina</taxon>
        <taxon>Dothideomycetes</taxon>
        <taxon>Pleosporomycetidae</taxon>
        <taxon>Pleosporales</taxon>
        <taxon>Dothidotthiaceae</taxon>
        <taxon>Dothidotthia</taxon>
    </lineage>
</organism>
<feature type="region of interest" description="Disordered" evidence="1">
    <location>
        <begin position="380"/>
        <end position="419"/>
    </location>
</feature>
<keyword evidence="4" id="KW-1185">Reference proteome</keyword>
<dbReference type="EMBL" id="ML977508">
    <property type="protein sequence ID" value="KAF2128261.1"/>
    <property type="molecule type" value="Genomic_DNA"/>
</dbReference>
<evidence type="ECO:0000256" key="1">
    <source>
        <dbReference type="SAM" id="MobiDB-lite"/>
    </source>
</evidence>
<evidence type="ECO:0000259" key="2">
    <source>
        <dbReference type="Pfam" id="PF09994"/>
    </source>
</evidence>
<dbReference type="PANTHER" id="PTHR33840">
    <property type="match status" value="1"/>
</dbReference>
<dbReference type="GeneID" id="54406369"/>